<keyword evidence="3" id="KW-1185">Reference proteome</keyword>
<dbReference type="RefSeq" id="XP_033692194.1">
    <property type="nucleotide sequence ID" value="XM_033834363.1"/>
</dbReference>
<protein>
    <submittedName>
        <fullName evidence="2">Uncharacterized protein</fullName>
    </submittedName>
</protein>
<feature type="region of interest" description="Disordered" evidence="1">
    <location>
        <begin position="1"/>
        <end position="20"/>
    </location>
</feature>
<accession>A0A6A6J5M8</accession>
<dbReference type="EMBL" id="ML987189">
    <property type="protein sequence ID" value="KAF2257190.1"/>
    <property type="molecule type" value="Genomic_DNA"/>
</dbReference>
<dbReference type="GeneID" id="54587693"/>
<reference evidence="2" key="1">
    <citation type="journal article" date="2020" name="Stud. Mycol.">
        <title>101 Dothideomycetes genomes: a test case for predicting lifestyles and emergence of pathogens.</title>
        <authorList>
            <person name="Haridas S."/>
            <person name="Albert R."/>
            <person name="Binder M."/>
            <person name="Bloem J."/>
            <person name="Labutti K."/>
            <person name="Salamov A."/>
            <person name="Andreopoulos B."/>
            <person name="Baker S."/>
            <person name="Barry K."/>
            <person name="Bills G."/>
            <person name="Bluhm B."/>
            <person name="Cannon C."/>
            <person name="Castanera R."/>
            <person name="Culley D."/>
            <person name="Daum C."/>
            <person name="Ezra D."/>
            <person name="Gonzalez J."/>
            <person name="Henrissat B."/>
            <person name="Kuo A."/>
            <person name="Liang C."/>
            <person name="Lipzen A."/>
            <person name="Lutzoni F."/>
            <person name="Magnuson J."/>
            <person name="Mondo S."/>
            <person name="Nolan M."/>
            <person name="Ohm R."/>
            <person name="Pangilinan J."/>
            <person name="Park H.-J."/>
            <person name="Ramirez L."/>
            <person name="Alfaro M."/>
            <person name="Sun H."/>
            <person name="Tritt A."/>
            <person name="Yoshinaga Y."/>
            <person name="Zwiers L.-H."/>
            <person name="Turgeon B."/>
            <person name="Goodwin S."/>
            <person name="Spatafora J."/>
            <person name="Crous P."/>
            <person name="Grigoriev I."/>
        </authorList>
    </citation>
    <scope>NUCLEOTIDE SEQUENCE</scope>
    <source>
        <strain evidence="2">CBS 122368</strain>
    </source>
</reference>
<name>A0A6A6J5M8_9PLEO</name>
<proteinExistence type="predicted"/>
<evidence type="ECO:0000256" key="1">
    <source>
        <dbReference type="SAM" id="MobiDB-lite"/>
    </source>
</evidence>
<evidence type="ECO:0000313" key="2">
    <source>
        <dbReference type="EMBL" id="KAF2257190.1"/>
    </source>
</evidence>
<feature type="compositionally biased region" description="Pro residues" evidence="1">
    <location>
        <begin position="10"/>
        <end position="19"/>
    </location>
</feature>
<organism evidence="2 3">
    <name type="scientific">Trematosphaeria pertusa</name>
    <dbReference type="NCBI Taxonomy" id="390896"/>
    <lineage>
        <taxon>Eukaryota</taxon>
        <taxon>Fungi</taxon>
        <taxon>Dikarya</taxon>
        <taxon>Ascomycota</taxon>
        <taxon>Pezizomycotina</taxon>
        <taxon>Dothideomycetes</taxon>
        <taxon>Pleosporomycetidae</taxon>
        <taxon>Pleosporales</taxon>
        <taxon>Massarineae</taxon>
        <taxon>Trematosphaeriaceae</taxon>
        <taxon>Trematosphaeria</taxon>
    </lineage>
</organism>
<sequence>MLAGSEAPSTPQPTQPANPPHACAGEMCSIAHCYAVGAQSLSPPALPVHARLCPSQSDRYTQQGAPSPVILRLCVFSVASVCKYDISPRPSHLSPGRERPDSGATRPIPCPPQLRHPLRAAAILERAFVYMLASLPCLHTSLASSNRPSREPALSSTITRLHPAPSSVGPLRSCSHTRPQRPRRALATGLRTLPERPSS</sequence>
<evidence type="ECO:0000313" key="3">
    <source>
        <dbReference type="Proteomes" id="UP000800094"/>
    </source>
</evidence>
<dbReference type="AlphaFoldDB" id="A0A6A6J5M8"/>
<feature type="region of interest" description="Disordered" evidence="1">
    <location>
        <begin position="143"/>
        <end position="199"/>
    </location>
</feature>
<feature type="region of interest" description="Disordered" evidence="1">
    <location>
        <begin position="89"/>
        <end position="111"/>
    </location>
</feature>
<dbReference type="Proteomes" id="UP000800094">
    <property type="component" value="Unassembled WGS sequence"/>
</dbReference>
<gene>
    <name evidence="2" type="ORF">BU26DRAFT_575716</name>
</gene>